<evidence type="ECO:0000313" key="13">
    <source>
        <dbReference type="EMBL" id="HJC64959.1"/>
    </source>
</evidence>
<keyword evidence="5" id="KW-0902">Two-component regulatory system</keyword>
<keyword evidence="3" id="KW-0963">Cytoplasm</keyword>
<evidence type="ECO:0000256" key="10">
    <source>
        <dbReference type="PROSITE-ProRule" id="PRU00169"/>
    </source>
</evidence>
<comment type="function">
    <text evidence="9">May play the central regulatory role in sporulation. It may be an element of the effector pathway responsible for the activation of sporulation genes in response to nutritional stress. Spo0A may act in concert with spo0H (a sigma factor) to control the expression of some genes that are critical to the sporulation process.</text>
</comment>
<dbReference type="PANTHER" id="PTHR42713">
    <property type="entry name" value="HISTIDINE KINASE-RELATED"/>
    <property type="match status" value="1"/>
</dbReference>
<dbReference type="GO" id="GO:0003700">
    <property type="term" value="F:DNA-binding transcription factor activity"/>
    <property type="evidence" value="ECO:0007669"/>
    <property type="project" value="InterPro"/>
</dbReference>
<dbReference type="GO" id="GO:0043565">
    <property type="term" value="F:sequence-specific DNA binding"/>
    <property type="evidence" value="ECO:0007669"/>
    <property type="project" value="InterPro"/>
</dbReference>
<dbReference type="InterPro" id="IPR011006">
    <property type="entry name" value="CheY-like_superfamily"/>
</dbReference>
<evidence type="ECO:0000256" key="6">
    <source>
        <dbReference type="ARBA" id="ARBA00023015"/>
    </source>
</evidence>
<proteinExistence type="predicted"/>
<dbReference type="GO" id="GO:0000160">
    <property type="term" value="P:phosphorelay signal transduction system"/>
    <property type="evidence" value="ECO:0007669"/>
    <property type="project" value="UniProtKB-KW"/>
</dbReference>
<evidence type="ECO:0000256" key="5">
    <source>
        <dbReference type="ARBA" id="ARBA00023012"/>
    </source>
</evidence>
<evidence type="ECO:0000256" key="4">
    <source>
        <dbReference type="ARBA" id="ARBA00022553"/>
    </source>
</evidence>
<keyword evidence="6" id="KW-0805">Transcription regulation</keyword>
<keyword evidence="8" id="KW-0804">Transcription</keyword>
<evidence type="ECO:0000259" key="12">
    <source>
        <dbReference type="PROSITE" id="PS50110"/>
    </source>
</evidence>
<dbReference type="EMBL" id="DWVZ01000221">
    <property type="protein sequence ID" value="HJC64959.1"/>
    <property type="molecule type" value="Genomic_DNA"/>
</dbReference>
<dbReference type="SMART" id="SM00448">
    <property type="entry name" value="REC"/>
    <property type="match status" value="1"/>
</dbReference>
<evidence type="ECO:0000256" key="7">
    <source>
        <dbReference type="ARBA" id="ARBA00023125"/>
    </source>
</evidence>
<feature type="domain" description="HTH araC/xylS-type" evidence="11">
    <location>
        <begin position="421"/>
        <end position="519"/>
    </location>
</feature>
<evidence type="ECO:0000256" key="3">
    <source>
        <dbReference type="ARBA" id="ARBA00022490"/>
    </source>
</evidence>
<reference evidence="13" key="1">
    <citation type="journal article" date="2021" name="PeerJ">
        <title>Extensive microbial diversity within the chicken gut microbiome revealed by metagenomics and culture.</title>
        <authorList>
            <person name="Gilroy R."/>
            <person name="Ravi A."/>
            <person name="Getino M."/>
            <person name="Pursley I."/>
            <person name="Horton D.L."/>
            <person name="Alikhan N.F."/>
            <person name="Baker D."/>
            <person name="Gharbi K."/>
            <person name="Hall N."/>
            <person name="Watson M."/>
            <person name="Adriaenssens E.M."/>
            <person name="Foster-Nyarko E."/>
            <person name="Jarju S."/>
            <person name="Secka A."/>
            <person name="Antonio M."/>
            <person name="Oren A."/>
            <person name="Chaudhuri R.R."/>
            <person name="La Ragione R."/>
            <person name="Hildebrand F."/>
            <person name="Pallen M.J."/>
        </authorList>
    </citation>
    <scope>NUCLEOTIDE SEQUENCE</scope>
    <source>
        <strain evidence="13">ChiBcec2-3848</strain>
    </source>
</reference>
<dbReference type="PROSITE" id="PS01124">
    <property type="entry name" value="HTH_ARAC_FAMILY_2"/>
    <property type="match status" value="1"/>
</dbReference>
<dbReference type="CDD" id="cd17536">
    <property type="entry name" value="REC_YesN-like"/>
    <property type="match status" value="1"/>
</dbReference>
<keyword evidence="4 10" id="KW-0597">Phosphoprotein</keyword>
<dbReference type="InterPro" id="IPR051552">
    <property type="entry name" value="HptR"/>
</dbReference>
<dbReference type="InterPro" id="IPR001789">
    <property type="entry name" value="Sig_transdc_resp-reg_receiver"/>
</dbReference>
<feature type="modified residue" description="4-aspartylphosphate" evidence="10">
    <location>
        <position position="55"/>
    </location>
</feature>
<dbReference type="PANTHER" id="PTHR42713:SF3">
    <property type="entry name" value="TRANSCRIPTIONAL REGULATORY PROTEIN HPTR"/>
    <property type="match status" value="1"/>
</dbReference>
<organism evidence="13 14">
    <name type="scientific">Candidatus Blautia merdavium</name>
    <dbReference type="NCBI Taxonomy" id="2838494"/>
    <lineage>
        <taxon>Bacteria</taxon>
        <taxon>Bacillati</taxon>
        <taxon>Bacillota</taxon>
        <taxon>Clostridia</taxon>
        <taxon>Lachnospirales</taxon>
        <taxon>Lachnospiraceae</taxon>
        <taxon>Blautia</taxon>
    </lineage>
</organism>
<reference evidence="13" key="2">
    <citation type="submission" date="2021-04" db="EMBL/GenBank/DDBJ databases">
        <authorList>
            <person name="Gilroy R."/>
        </authorList>
    </citation>
    <scope>NUCLEOTIDE SEQUENCE</scope>
    <source>
        <strain evidence="13">ChiBcec2-3848</strain>
    </source>
</reference>
<dbReference type="Proteomes" id="UP000823886">
    <property type="component" value="Unassembled WGS sequence"/>
</dbReference>
<dbReference type="PRINTS" id="PR00032">
    <property type="entry name" value="HTHARAC"/>
</dbReference>
<comment type="caution">
    <text evidence="13">The sequence shown here is derived from an EMBL/GenBank/DDBJ whole genome shotgun (WGS) entry which is preliminary data.</text>
</comment>
<dbReference type="SUPFAM" id="SSF52172">
    <property type="entry name" value="CheY-like"/>
    <property type="match status" value="1"/>
</dbReference>
<evidence type="ECO:0000256" key="1">
    <source>
        <dbReference type="ARBA" id="ARBA00004496"/>
    </source>
</evidence>
<evidence type="ECO:0000256" key="2">
    <source>
        <dbReference type="ARBA" id="ARBA00018672"/>
    </source>
</evidence>
<dbReference type="SMART" id="SM00342">
    <property type="entry name" value="HTH_ARAC"/>
    <property type="match status" value="1"/>
</dbReference>
<dbReference type="PROSITE" id="PS50110">
    <property type="entry name" value="RESPONSE_REGULATORY"/>
    <property type="match status" value="1"/>
</dbReference>
<gene>
    <name evidence="13" type="ORF">H9753_15305</name>
</gene>
<keyword evidence="7" id="KW-0238">DNA-binding</keyword>
<dbReference type="Gene3D" id="1.10.10.60">
    <property type="entry name" value="Homeodomain-like"/>
    <property type="match status" value="2"/>
</dbReference>
<evidence type="ECO:0000256" key="9">
    <source>
        <dbReference type="ARBA" id="ARBA00024867"/>
    </source>
</evidence>
<protein>
    <recommendedName>
        <fullName evidence="2">Stage 0 sporulation protein A homolog</fullName>
    </recommendedName>
</protein>
<accession>A0A9D2TCL0</accession>
<evidence type="ECO:0000259" key="11">
    <source>
        <dbReference type="PROSITE" id="PS01124"/>
    </source>
</evidence>
<dbReference type="AlphaFoldDB" id="A0A9D2TCL0"/>
<dbReference type="Gene3D" id="3.40.50.2300">
    <property type="match status" value="1"/>
</dbReference>
<sequence length="522" mass="60637">MFKILIVDDERMIRTGIEKTIPWRSLKIDTVYTAASAGQAMEMIEKYQPDLMITDIQMAQMSGLELVKTIKEQAKDMRIIILTGYDKFEYAREALQLQVHDFLLKPIDEEELTRSIGEQIQQLEQIRQRQWELSRRQRTKGVAQQKHLEAVLKDYLHSNPVSQEREEKFYQEFQFAQDQEMRLGIILPDQGGMKDEDEGEFYMQTISQICMNLIDEQGRGITFTQEEEGVLIVFFSGTSQDTGEDAKENAEQLLDILENECDRKPKLILGGQVRGFKNLGISYNDAIHVLNSERKGFEDIFYSQTESKKNDIFQDIFREFKQAMTENYADIDAVIHILNRFQTAAQSYNLGRKYVANCYFELASTIYFTFISETGNVPEESLNSFSQSLVGIDKDKAKEVTEMFLWKLLAKEEGDEHEIIRKVKNRIHEDLTRELTVANLAAELYVSPNYLSRLFKKMTGEGCNEYIVRKRIEKAKSLLETTTLKTGEIALMVGYHDMNYFSLAFKKHTGYSPTKYRNLMQK</sequence>
<evidence type="ECO:0000256" key="8">
    <source>
        <dbReference type="ARBA" id="ARBA00023163"/>
    </source>
</evidence>
<dbReference type="InterPro" id="IPR018060">
    <property type="entry name" value="HTH_AraC"/>
</dbReference>
<name>A0A9D2TCL0_9FIRM</name>
<dbReference type="InterPro" id="IPR020449">
    <property type="entry name" value="Tscrpt_reg_AraC-type_HTH"/>
</dbReference>
<evidence type="ECO:0000313" key="14">
    <source>
        <dbReference type="Proteomes" id="UP000823886"/>
    </source>
</evidence>
<dbReference type="InterPro" id="IPR009057">
    <property type="entry name" value="Homeodomain-like_sf"/>
</dbReference>
<feature type="domain" description="Response regulatory" evidence="12">
    <location>
        <begin position="3"/>
        <end position="120"/>
    </location>
</feature>
<comment type="subcellular location">
    <subcellularLocation>
        <location evidence="1">Cytoplasm</location>
    </subcellularLocation>
</comment>
<dbReference type="Pfam" id="PF12833">
    <property type="entry name" value="HTH_18"/>
    <property type="match status" value="1"/>
</dbReference>
<dbReference type="Pfam" id="PF00072">
    <property type="entry name" value="Response_reg"/>
    <property type="match status" value="1"/>
</dbReference>
<dbReference type="SUPFAM" id="SSF46689">
    <property type="entry name" value="Homeodomain-like"/>
    <property type="match status" value="2"/>
</dbReference>
<dbReference type="GO" id="GO:0005737">
    <property type="term" value="C:cytoplasm"/>
    <property type="evidence" value="ECO:0007669"/>
    <property type="project" value="UniProtKB-SubCell"/>
</dbReference>